<sequence length="31" mass="3366">MILSDSQIFIALFTALVTGILALRLGIALYK</sequence>
<dbReference type="NCBIfam" id="TIGR03053">
    <property type="entry name" value="PS_I_psaM"/>
    <property type="match status" value="1"/>
</dbReference>
<evidence type="ECO:0000256" key="4">
    <source>
        <dbReference type="ARBA" id="ARBA00022989"/>
    </source>
</evidence>
<dbReference type="Pfam" id="PF07465">
    <property type="entry name" value="PsaM"/>
    <property type="match status" value="1"/>
</dbReference>
<evidence type="ECO:0000256" key="6">
    <source>
        <dbReference type="ARBA" id="ARBA00023136"/>
    </source>
</evidence>
<dbReference type="AlphaFoldDB" id="A0A097KKU2"/>
<protein>
    <recommendedName>
        <fullName evidence="7">Photosystem I reaction center subunit XII</fullName>
    </recommendedName>
    <alternativeName>
        <fullName evidence="7">PSI-M</fullName>
    </alternativeName>
</protein>
<dbReference type="GeneID" id="22158904"/>
<organism evidence="8">
    <name type="scientific">Pseudochlorella signiensis</name>
    <dbReference type="NCBI Taxonomy" id="173497"/>
    <lineage>
        <taxon>Eukaryota</taxon>
        <taxon>Viridiplantae</taxon>
        <taxon>Chlorophyta</taxon>
        <taxon>core chlorophytes</taxon>
        <taxon>Trebouxiophyceae</taxon>
        <taxon>Chlorellales</taxon>
        <taxon>Chlorellaceae</taxon>
        <taxon>Pseudochlorella</taxon>
    </lineage>
</organism>
<dbReference type="RefSeq" id="YP_009105229.1">
    <property type="nucleotide sequence ID" value="NC_025529.1"/>
</dbReference>
<evidence type="ECO:0000256" key="3">
    <source>
        <dbReference type="ARBA" id="ARBA00022836"/>
    </source>
</evidence>
<keyword evidence="4 7" id="KW-1133">Transmembrane helix</keyword>
<keyword evidence="8" id="KW-0934">Plastid</keyword>
<name>A0A097KKU2_9CHLO</name>
<geneLocation type="chloroplast" evidence="8"/>
<evidence type="ECO:0000313" key="8">
    <source>
        <dbReference type="EMBL" id="AIT93825.1"/>
    </source>
</evidence>
<evidence type="ECO:0000256" key="1">
    <source>
        <dbReference type="ARBA" id="ARBA00022531"/>
    </source>
</evidence>
<evidence type="ECO:0000256" key="2">
    <source>
        <dbReference type="ARBA" id="ARBA00022692"/>
    </source>
</evidence>
<keyword evidence="2 7" id="KW-0812">Transmembrane</keyword>
<proteinExistence type="inferred from homology"/>
<accession>A0A097KKU2</accession>
<dbReference type="InterPro" id="IPR010010">
    <property type="entry name" value="PSI_PsaM"/>
</dbReference>
<keyword evidence="5 7" id="KW-0793">Thylakoid</keyword>
<feature type="transmembrane region" description="Helical" evidence="7">
    <location>
        <begin position="6"/>
        <end position="30"/>
    </location>
</feature>
<keyword evidence="6 7" id="KW-0472">Membrane</keyword>
<reference evidence="8" key="1">
    <citation type="journal article" date="2014" name="BMC Evol. Biol.">
        <title>Chloroplast phylogenomic analysis resolves deep-level relationships within the green algal class Trebouxiophyceae.</title>
        <authorList>
            <person name="Lemieux C."/>
            <person name="Otis C."/>
            <person name="Turmel M."/>
        </authorList>
    </citation>
    <scope>NUCLEOTIDE SEQUENCE</scope>
</reference>
<keyword evidence="8" id="KW-0150">Chloroplast</keyword>
<dbReference type="GO" id="GO:0009522">
    <property type="term" value="C:photosystem I"/>
    <property type="evidence" value="ECO:0007669"/>
    <property type="project" value="UniProtKB-KW"/>
</dbReference>
<keyword evidence="3 7" id="KW-0603">Photosystem I</keyword>
<evidence type="ECO:0000256" key="5">
    <source>
        <dbReference type="ARBA" id="ARBA00023078"/>
    </source>
</evidence>
<dbReference type="GO" id="GO:0009535">
    <property type="term" value="C:chloroplast thylakoid membrane"/>
    <property type="evidence" value="ECO:0007669"/>
    <property type="project" value="UniProtKB-SubCell"/>
</dbReference>
<comment type="subcellular location">
    <subcellularLocation>
        <location evidence="7">Plastid</location>
        <location evidence="7">Chloroplast thylakoid membrane</location>
        <topology evidence="7">Single-pass membrane protein</topology>
    </subcellularLocation>
</comment>
<dbReference type="HAMAP" id="MF_00828">
    <property type="entry name" value="PSI_PsaM"/>
    <property type="match status" value="1"/>
</dbReference>
<dbReference type="SUPFAM" id="SSF81548">
    <property type="entry name" value="Subunit XII of photosystem I reaction centre, PsaM"/>
    <property type="match status" value="1"/>
</dbReference>
<keyword evidence="1 7" id="KW-0602">Photosynthesis</keyword>
<evidence type="ECO:0000256" key="7">
    <source>
        <dbReference type="HAMAP-Rule" id="MF_00828"/>
    </source>
</evidence>
<dbReference type="GO" id="GO:0015979">
    <property type="term" value="P:photosynthesis"/>
    <property type="evidence" value="ECO:0007669"/>
    <property type="project" value="UniProtKB-UniRule"/>
</dbReference>
<dbReference type="EMBL" id="KM462866">
    <property type="protein sequence ID" value="AIT93825.1"/>
    <property type="molecule type" value="Genomic_DNA"/>
</dbReference>
<comment type="similarity">
    <text evidence="7">Belongs to the PsaM family.</text>
</comment>
<gene>
    <name evidence="7 8" type="primary">psaM</name>
</gene>
<dbReference type="InterPro" id="IPR037279">
    <property type="entry name" value="PSI_PsaM_sf"/>
</dbReference>